<feature type="domain" description="RNase H type-1" evidence="1">
    <location>
        <begin position="190"/>
        <end position="244"/>
    </location>
</feature>
<gene>
    <name evidence="2" type="ORF">LIER_27713</name>
</gene>
<dbReference type="GO" id="GO:0003676">
    <property type="term" value="F:nucleic acid binding"/>
    <property type="evidence" value="ECO:0007669"/>
    <property type="project" value="InterPro"/>
</dbReference>
<accession>A0AAV3RGN4</accession>
<dbReference type="InterPro" id="IPR044730">
    <property type="entry name" value="RNase_H-like_dom_plant"/>
</dbReference>
<sequence length="244" mass="27905">MNLALLAKQGYFWHSSFLNAKVGSRPSFGWRSLLEGRKVLLKGTRWRVGDGRSIDMWKEQWLPRVSDFFLRGERGDKPKWVSQLIQGGEWSREAMERAVEGEDVGLWYSSPWMLVTSNGPWRSFQEWCLFLVNKLKDHKDGKLLTNQIGERLLGRCRAGNGASMVPDQPQSIDDIEHRWRPPATNMIKVNCDAGWHKESRTGSLGVVIRDDRGLFNGAFFKQIQHVDSPLVAEALAIREGLHFA</sequence>
<proteinExistence type="predicted"/>
<dbReference type="InterPro" id="IPR052929">
    <property type="entry name" value="RNase_H-like_EbsB-rel"/>
</dbReference>
<dbReference type="AlphaFoldDB" id="A0AAV3RGN4"/>
<dbReference type="InterPro" id="IPR002156">
    <property type="entry name" value="RNaseH_domain"/>
</dbReference>
<evidence type="ECO:0000313" key="3">
    <source>
        <dbReference type="Proteomes" id="UP001454036"/>
    </source>
</evidence>
<name>A0AAV3RGN4_LITER</name>
<evidence type="ECO:0000259" key="1">
    <source>
        <dbReference type="Pfam" id="PF13456"/>
    </source>
</evidence>
<organism evidence="2 3">
    <name type="scientific">Lithospermum erythrorhizon</name>
    <name type="common">Purple gromwell</name>
    <name type="synonym">Lithospermum officinale var. erythrorhizon</name>
    <dbReference type="NCBI Taxonomy" id="34254"/>
    <lineage>
        <taxon>Eukaryota</taxon>
        <taxon>Viridiplantae</taxon>
        <taxon>Streptophyta</taxon>
        <taxon>Embryophyta</taxon>
        <taxon>Tracheophyta</taxon>
        <taxon>Spermatophyta</taxon>
        <taxon>Magnoliopsida</taxon>
        <taxon>eudicotyledons</taxon>
        <taxon>Gunneridae</taxon>
        <taxon>Pentapetalae</taxon>
        <taxon>asterids</taxon>
        <taxon>lamiids</taxon>
        <taxon>Boraginales</taxon>
        <taxon>Boraginaceae</taxon>
        <taxon>Boraginoideae</taxon>
        <taxon>Lithospermeae</taxon>
        <taxon>Lithospermum</taxon>
    </lineage>
</organism>
<dbReference type="GO" id="GO:0004523">
    <property type="term" value="F:RNA-DNA hybrid ribonuclease activity"/>
    <property type="evidence" value="ECO:0007669"/>
    <property type="project" value="InterPro"/>
</dbReference>
<dbReference type="Proteomes" id="UP001454036">
    <property type="component" value="Unassembled WGS sequence"/>
</dbReference>
<dbReference type="PANTHER" id="PTHR47074">
    <property type="entry name" value="BNAC02G40300D PROTEIN"/>
    <property type="match status" value="1"/>
</dbReference>
<reference evidence="2 3" key="1">
    <citation type="submission" date="2024-01" db="EMBL/GenBank/DDBJ databases">
        <title>The complete chloroplast genome sequence of Lithospermum erythrorhizon: insights into the phylogenetic relationship among Boraginaceae species and the maternal lineages of purple gromwells.</title>
        <authorList>
            <person name="Okada T."/>
            <person name="Watanabe K."/>
        </authorList>
    </citation>
    <scope>NUCLEOTIDE SEQUENCE [LARGE SCALE GENOMIC DNA]</scope>
</reference>
<evidence type="ECO:0000313" key="2">
    <source>
        <dbReference type="EMBL" id="GAA0174291.1"/>
    </source>
</evidence>
<keyword evidence="3" id="KW-1185">Reference proteome</keyword>
<dbReference type="EMBL" id="BAABME010009009">
    <property type="protein sequence ID" value="GAA0174291.1"/>
    <property type="molecule type" value="Genomic_DNA"/>
</dbReference>
<protein>
    <recommendedName>
        <fullName evidence="1">RNase H type-1 domain-containing protein</fullName>
    </recommendedName>
</protein>
<dbReference type="Pfam" id="PF13456">
    <property type="entry name" value="RVT_3"/>
    <property type="match status" value="1"/>
</dbReference>
<dbReference type="PANTHER" id="PTHR47074:SF48">
    <property type="entry name" value="POLYNUCLEOTIDYL TRANSFERASE, RIBONUCLEASE H-LIKE SUPERFAMILY PROTEIN"/>
    <property type="match status" value="1"/>
</dbReference>
<comment type="caution">
    <text evidence="2">The sequence shown here is derived from an EMBL/GenBank/DDBJ whole genome shotgun (WGS) entry which is preliminary data.</text>
</comment>
<dbReference type="CDD" id="cd06222">
    <property type="entry name" value="RNase_H_like"/>
    <property type="match status" value="1"/>
</dbReference>